<dbReference type="Gene3D" id="2.40.50.180">
    <property type="entry name" value="CheA-289, Domain 4"/>
    <property type="match status" value="1"/>
</dbReference>
<dbReference type="EMBL" id="JAVRIF010000002">
    <property type="protein sequence ID" value="MDT0602825.1"/>
    <property type="molecule type" value="Genomic_DNA"/>
</dbReference>
<evidence type="ECO:0000313" key="3">
    <source>
        <dbReference type="EMBL" id="MDT0602825.1"/>
    </source>
</evidence>
<protein>
    <submittedName>
        <fullName evidence="3">Chemotaxis protein CheW</fullName>
    </submittedName>
</protein>
<dbReference type="PROSITE" id="PS50851">
    <property type="entry name" value="CHEW"/>
    <property type="match status" value="1"/>
</dbReference>
<organism evidence="3 4">
    <name type="scientific">Thalassotalea castellviae</name>
    <dbReference type="NCBI Taxonomy" id="3075612"/>
    <lineage>
        <taxon>Bacteria</taxon>
        <taxon>Pseudomonadati</taxon>
        <taxon>Pseudomonadota</taxon>
        <taxon>Gammaproteobacteria</taxon>
        <taxon>Alteromonadales</taxon>
        <taxon>Colwelliaceae</taxon>
        <taxon>Thalassotalea</taxon>
    </lineage>
</organism>
<name>A0ABU2ZZ47_9GAMM</name>
<dbReference type="Proteomes" id="UP001266357">
    <property type="component" value="Unassembled WGS sequence"/>
</dbReference>
<evidence type="ECO:0000259" key="2">
    <source>
        <dbReference type="PROSITE" id="PS50851"/>
    </source>
</evidence>
<feature type="domain" description="CheW-like" evidence="2">
    <location>
        <begin position="124"/>
        <end position="262"/>
    </location>
</feature>
<dbReference type="InterPro" id="IPR014506">
    <property type="entry name" value="UCP020479_CheW"/>
</dbReference>
<keyword evidence="4" id="KW-1185">Reference proteome</keyword>
<evidence type="ECO:0000313" key="4">
    <source>
        <dbReference type="Proteomes" id="UP001266357"/>
    </source>
</evidence>
<dbReference type="Gene3D" id="2.30.30.40">
    <property type="entry name" value="SH3 Domains"/>
    <property type="match status" value="1"/>
</dbReference>
<dbReference type="SMART" id="SM00260">
    <property type="entry name" value="CheW"/>
    <property type="match status" value="1"/>
</dbReference>
<dbReference type="InterPro" id="IPR002545">
    <property type="entry name" value="CheW-lke_dom"/>
</dbReference>
<reference evidence="3 4" key="1">
    <citation type="submission" date="2023-09" db="EMBL/GenBank/DDBJ databases">
        <authorList>
            <person name="Rey-Velasco X."/>
        </authorList>
    </citation>
    <scope>NUCLEOTIDE SEQUENCE [LARGE SCALE GENOMIC DNA]</scope>
    <source>
        <strain evidence="3 4">W431</strain>
    </source>
</reference>
<dbReference type="PIRSF" id="PIRSF020479">
    <property type="entry name" value="UCP020479_CheW"/>
    <property type="match status" value="1"/>
</dbReference>
<accession>A0ABU2ZZ47</accession>
<dbReference type="RefSeq" id="WP_311577874.1">
    <property type="nucleotide sequence ID" value="NZ_JAVRIF010000002.1"/>
</dbReference>
<dbReference type="InterPro" id="IPR036061">
    <property type="entry name" value="CheW-like_dom_sf"/>
</dbReference>
<sequence length="271" mass="30465">MKKSLAASQKLMQNYLSELMTEEENSPNLEAEALSKTAEKEKLDKLLQQASVANNIEKSTLEAVTSAKSANKIMEPAKVKVESKTPPEVEVIPEVEIETEPQIQTKKSLAEFKIDADKNYRKGSFQAMFFEVAGLTVAVPLIELGGIHNVDKINSLVGKPEWFTGVMLHREEKINVVDTAVWVMPEKCNQTLKDSLNYQYIIMLNNSPWGLMAENLIDTVTLEHEDVKWLEDSQKRPWLAGLVKERMCALLDVDALIHMLEEGANVNQSTH</sequence>
<comment type="caution">
    <text evidence="3">The sequence shown here is derived from an EMBL/GenBank/DDBJ whole genome shotgun (WGS) entry which is preliminary data.</text>
</comment>
<dbReference type="SUPFAM" id="SSF50341">
    <property type="entry name" value="CheW-like"/>
    <property type="match status" value="1"/>
</dbReference>
<keyword evidence="1" id="KW-0175">Coiled coil</keyword>
<proteinExistence type="predicted"/>
<dbReference type="Pfam" id="PF01584">
    <property type="entry name" value="CheW"/>
    <property type="match status" value="1"/>
</dbReference>
<feature type="coiled-coil region" evidence="1">
    <location>
        <begin position="5"/>
        <end position="32"/>
    </location>
</feature>
<gene>
    <name evidence="3" type="ORF">RM573_04405</name>
</gene>
<evidence type="ECO:0000256" key="1">
    <source>
        <dbReference type="SAM" id="Coils"/>
    </source>
</evidence>